<gene>
    <name evidence="10 12" type="primary">gatB</name>
    <name evidence="12" type="ORF">BACCIP111883_02107</name>
</gene>
<evidence type="ECO:0000256" key="3">
    <source>
        <dbReference type="ARBA" id="ARBA00022598"/>
    </source>
</evidence>
<dbReference type="PANTHER" id="PTHR11659:SF0">
    <property type="entry name" value="GLUTAMYL-TRNA(GLN) AMIDOTRANSFERASE SUBUNIT B, MITOCHONDRIAL"/>
    <property type="match status" value="1"/>
</dbReference>
<keyword evidence="5 10" id="KW-0067">ATP-binding</keyword>
<dbReference type="EMBL" id="CAKJTJ010000009">
    <property type="protein sequence ID" value="CAG9621335.1"/>
    <property type="molecule type" value="Genomic_DNA"/>
</dbReference>
<dbReference type="NCBIfam" id="NF004011">
    <property type="entry name" value="PRK05477.1-1"/>
    <property type="match status" value="1"/>
</dbReference>
<dbReference type="Gene3D" id="1.10.150.380">
    <property type="entry name" value="GatB domain, N-terminal subdomain"/>
    <property type="match status" value="1"/>
</dbReference>
<evidence type="ECO:0000313" key="13">
    <source>
        <dbReference type="Proteomes" id="UP000789833"/>
    </source>
</evidence>
<dbReference type="SUPFAM" id="SSF89095">
    <property type="entry name" value="GatB/YqeY motif"/>
    <property type="match status" value="1"/>
</dbReference>
<dbReference type="HAMAP" id="MF_00121">
    <property type="entry name" value="GatB"/>
    <property type="match status" value="1"/>
</dbReference>
<dbReference type="PROSITE" id="PS01234">
    <property type="entry name" value="GATB"/>
    <property type="match status" value="1"/>
</dbReference>
<accession>A0ABN8A899</accession>
<name>A0ABN8A899_9BACI</name>
<proteinExistence type="inferred from homology"/>
<evidence type="ECO:0000256" key="10">
    <source>
        <dbReference type="HAMAP-Rule" id="MF_00121"/>
    </source>
</evidence>
<reference evidence="12 13" key="1">
    <citation type="submission" date="2021-10" db="EMBL/GenBank/DDBJ databases">
        <authorList>
            <person name="Criscuolo A."/>
        </authorList>
    </citation>
    <scope>NUCLEOTIDE SEQUENCE [LARGE SCALE GENOMIC DNA]</scope>
    <source>
        <strain evidence="13">CIP 111883</strain>
    </source>
</reference>
<comment type="catalytic activity">
    <reaction evidence="8 10">
        <text>L-aspartyl-tRNA(Asn) + L-glutamine + ATP + H2O = L-asparaginyl-tRNA(Asn) + L-glutamate + ADP + phosphate + 2 H(+)</text>
        <dbReference type="Rhea" id="RHEA:14513"/>
        <dbReference type="Rhea" id="RHEA-COMP:9674"/>
        <dbReference type="Rhea" id="RHEA-COMP:9677"/>
        <dbReference type="ChEBI" id="CHEBI:15377"/>
        <dbReference type="ChEBI" id="CHEBI:15378"/>
        <dbReference type="ChEBI" id="CHEBI:29985"/>
        <dbReference type="ChEBI" id="CHEBI:30616"/>
        <dbReference type="ChEBI" id="CHEBI:43474"/>
        <dbReference type="ChEBI" id="CHEBI:58359"/>
        <dbReference type="ChEBI" id="CHEBI:78515"/>
        <dbReference type="ChEBI" id="CHEBI:78516"/>
        <dbReference type="ChEBI" id="CHEBI:456216"/>
    </reaction>
</comment>
<feature type="domain" description="Asn/Gln amidotransferase" evidence="11">
    <location>
        <begin position="326"/>
        <end position="473"/>
    </location>
</feature>
<dbReference type="SMART" id="SM00845">
    <property type="entry name" value="GatB_Yqey"/>
    <property type="match status" value="1"/>
</dbReference>
<dbReference type="Proteomes" id="UP000789833">
    <property type="component" value="Unassembled WGS sequence"/>
</dbReference>
<evidence type="ECO:0000256" key="8">
    <source>
        <dbReference type="ARBA" id="ARBA00047380"/>
    </source>
</evidence>
<dbReference type="InterPro" id="IPR023168">
    <property type="entry name" value="GatB_Yqey_C_2"/>
</dbReference>
<keyword evidence="13" id="KW-1185">Reference proteome</keyword>
<evidence type="ECO:0000259" key="11">
    <source>
        <dbReference type="SMART" id="SM00845"/>
    </source>
</evidence>
<dbReference type="RefSeq" id="WP_230501226.1">
    <property type="nucleotide sequence ID" value="NZ_CAKJTJ010000009.1"/>
</dbReference>
<evidence type="ECO:0000313" key="12">
    <source>
        <dbReference type="EMBL" id="CAG9621335.1"/>
    </source>
</evidence>
<evidence type="ECO:0000256" key="2">
    <source>
        <dbReference type="ARBA" id="ARBA00011123"/>
    </source>
</evidence>
<evidence type="ECO:0000256" key="1">
    <source>
        <dbReference type="ARBA" id="ARBA00005306"/>
    </source>
</evidence>
<dbReference type="NCBIfam" id="TIGR00133">
    <property type="entry name" value="gatB"/>
    <property type="match status" value="1"/>
</dbReference>
<evidence type="ECO:0000256" key="4">
    <source>
        <dbReference type="ARBA" id="ARBA00022741"/>
    </source>
</evidence>
<sequence>MKYETIIGLEVHVELKTKSKIFSASPNEFGAKPNSNTSVVELGYPGVLPVLNKQAVEYAMKAAMALNCEVATDTKFDRKNYFYPDNPKAYQISQYDKPIGENGWIDIEVNGKTKRIGITRLHLEEDAGKLMHTGDGYSLVDYNRQGTPLVEIVSEPEIHSPEEAYAYLEKLKSIIQYIGVSDCKMEEGSLRCDANISLRPVGQKEFGTKTELKNLNSFNFVQKGLEHEVVRQEEVLQAGGTIQQETRRYDEATKKTILMRVKEGSDDYRYFPEPDLVALHIDDEWKQRVRGEIPVLPDERKKRYIDELGLPAYDAQVLTITKEMSDFFEGTVDAGADAKLASNWLMGEVSAYLNAEGKELIDTALTPQGLAGMIKLLEKGTISSKIAKKVFKELIENGGDAEKIVKDKGLVQISDESTLRAMVSNALDANPKSVQDYKEGTERAIGFLVGQIMKASKGQANPQMVNTLLLEEIKKR</sequence>
<dbReference type="Gene3D" id="1.10.10.410">
    <property type="match status" value="1"/>
</dbReference>
<dbReference type="InterPro" id="IPR017958">
    <property type="entry name" value="Gln-tRNA_amidoTrfase_suB_CS"/>
</dbReference>
<evidence type="ECO:0000256" key="9">
    <source>
        <dbReference type="ARBA" id="ARBA00047913"/>
    </source>
</evidence>
<dbReference type="SUPFAM" id="SSF55931">
    <property type="entry name" value="Glutamine synthetase/guanido kinase"/>
    <property type="match status" value="1"/>
</dbReference>
<comment type="subunit">
    <text evidence="2 10">Heterotrimer of A, B and C subunits.</text>
</comment>
<keyword evidence="3 10" id="KW-0436">Ligase</keyword>
<evidence type="ECO:0000256" key="6">
    <source>
        <dbReference type="ARBA" id="ARBA00022917"/>
    </source>
</evidence>
<dbReference type="InterPro" id="IPR003789">
    <property type="entry name" value="Asn/Gln_tRNA_amidoTrase-B-like"/>
</dbReference>
<comment type="function">
    <text evidence="7 10">Allows the formation of correctly charged Asn-tRNA(Asn) or Gln-tRNA(Gln) through the transamidation of misacylated Asp-tRNA(Asn) or Glu-tRNA(Gln) in organisms which lack either or both of asparaginyl-tRNA or glutaminyl-tRNA synthetases. The reaction takes place in the presence of glutamine and ATP through an activated phospho-Asp-tRNA(Asn) or phospho-Glu-tRNA(Gln).</text>
</comment>
<dbReference type="Pfam" id="PF02934">
    <property type="entry name" value="GatB_N"/>
    <property type="match status" value="1"/>
</dbReference>
<dbReference type="InterPro" id="IPR014746">
    <property type="entry name" value="Gln_synth/guanido_kin_cat_dom"/>
</dbReference>
<protein>
    <recommendedName>
        <fullName evidence="10">Aspartyl/glutamyl-tRNA(Asn/Gln) amidotransferase subunit B</fullName>
        <shortName evidence="10">Asp/Glu-ADT subunit B</shortName>
        <ecNumber evidence="10">6.3.5.-</ecNumber>
    </recommendedName>
</protein>
<comment type="catalytic activity">
    <reaction evidence="9 10">
        <text>L-glutamyl-tRNA(Gln) + L-glutamine + ATP + H2O = L-glutaminyl-tRNA(Gln) + L-glutamate + ADP + phosphate + H(+)</text>
        <dbReference type="Rhea" id="RHEA:17521"/>
        <dbReference type="Rhea" id="RHEA-COMP:9681"/>
        <dbReference type="Rhea" id="RHEA-COMP:9684"/>
        <dbReference type="ChEBI" id="CHEBI:15377"/>
        <dbReference type="ChEBI" id="CHEBI:15378"/>
        <dbReference type="ChEBI" id="CHEBI:29985"/>
        <dbReference type="ChEBI" id="CHEBI:30616"/>
        <dbReference type="ChEBI" id="CHEBI:43474"/>
        <dbReference type="ChEBI" id="CHEBI:58359"/>
        <dbReference type="ChEBI" id="CHEBI:78520"/>
        <dbReference type="ChEBI" id="CHEBI:78521"/>
        <dbReference type="ChEBI" id="CHEBI:456216"/>
    </reaction>
</comment>
<evidence type="ECO:0000256" key="7">
    <source>
        <dbReference type="ARBA" id="ARBA00024799"/>
    </source>
</evidence>
<dbReference type="Pfam" id="PF02637">
    <property type="entry name" value="GatB_Yqey"/>
    <property type="match status" value="1"/>
</dbReference>
<dbReference type="NCBIfam" id="NF004014">
    <property type="entry name" value="PRK05477.1-4"/>
    <property type="match status" value="1"/>
</dbReference>
<comment type="similarity">
    <text evidence="1 10">Belongs to the GatB/GatE family. GatB subfamily.</text>
</comment>
<dbReference type="GO" id="GO:0016874">
    <property type="term" value="F:ligase activity"/>
    <property type="evidence" value="ECO:0007669"/>
    <property type="project" value="UniProtKB-KW"/>
</dbReference>
<dbReference type="NCBIfam" id="NF004012">
    <property type="entry name" value="PRK05477.1-2"/>
    <property type="match status" value="1"/>
</dbReference>
<dbReference type="InterPro" id="IPR017959">
    <property type="entry name" value="Asn/Gln-tRNA_amidoTrfase_suB/E"/>
</dbReference>
<dbReference type="EC" id="6.3.5.-" evidence="10"/>
<keyword evidence="4 10" id="KW-0547">Nucleotide-binding</keyword>
<organism evidence="12 13">
    <name type="scientific">Sutcliffiella rhizosphaerae</name>
    <dbReference type="NCBI Taxonomy" id="2880967"/>
    <lineage>
        <taxon>Bacteria</taxon>
        <taxon>Bacillati</taxon>
        <taxon>Bacillota</taxon>
        <taxon>Bacilli</taxon>
        <taxon>Bacillales</taxon>
        <taxon>Bacillaceae</taxon>
        <taxon>Sutcliffiella</taxon>
    </lineage>
</organism>
<dbReference type="PANTHER" id="PTHR11659">
    <property type="entry name" value="GLUTAMYL-TRNA GLN AMIDOTRANSFERASE SUBUNIT B MITOCHONDRIAL AND PROKARYOTIC PET112-RELATED"/>
    <property type="match status" value="1"/>
</dbReference>
<evidence type="ECO:0000256" key="5">
    <source>
        <dbReference type="ARBA" id="ARBA00022840"/>
    </source>
</evidence>
<dbReference type="InterPro" id="IPR006075">
    <property type="entry name" value="Asn/Gln-tRNA_Trfase_suB/E_cat"/>
</dbReference>
<keyword evidence="6 10" id="KW-0648">Protein biosynthesis</keyword>
<dbReference type="InterPro" id="IPR004413">
    <property type="entry name" value="GatB"/>
</dbReference>
<dbReference type="InterPro" id="IPR042114">
    <property type="entry name" value="GatB_C_1"/>
</dbReference>
<comment type="caution">
    <text evidence="12">The sequence shown here is derived from an EMBL/GenBank/DDBJ whole genome shotgun (WGS) entry which is preliminary data.</text>
</comment>
<dbReference type="InterPro" id="IPR018027">
    <property type="entry name" value="Asn/Gln_amidotransferase"/>
</dbReference>